<dbReference type="VEuPathDB" id="CryptoDB:Cvel_21112"/>
<sequence length="293" mass="32273">MPGPRPTQWKRFDWQIKSLNNYWGPFNILFANLCDQFVYSYANTLDYNWLDGELQNSYYVKAKEVVDKGGVVFAHSMANIILAGACWQQGKCEVKWYAMGGGYSGQAISEVLSNTGGIKGFKSPLYWFRPKVIDSFRLNANGGREDPNYPNALSKNTAAKRLLKGALCGSRPKGNSGSEELGASQVLEVVGGSIHKWIQNHEPEVAARGGAKIDGLVEVVSCGFFMDNGTPQWISDSPTGTTTTPYPVISQMNASPSEKFVIMTVSHLEETGSFPDVTPVVINWMQNMMCSEI</sequence>
<accession>A0A0G4GB63</accession>
<dbReference type="AlphaFoldDB" id="A0A0G4GB63"/>
<name>A0A0G4GB63_9ALVE</name>
<evidence type="ECO:0000313" key="1">
    <source>
        <dbReference type="EMBL" id="CEM26387.1"/>
    </source>
</evidence>
<organism evidence="1">
    <name type="scientific">Chromera velia CCMP2878</name>
    <dbReference type="NCBI Taxonomy" id="1169474"/>
    <lineage>
        <taxon>Eukaryota</taxon>
        <taxon>Sar</taxon>
        <taxon>Alveolata</taxon>
        <taxon>Colpodellida</taxon>
        <taxon>Chromeraceae</taxon>
        <taxon>Chromera</taxon>
    </lineage>
</organism>
<reference evidence="1" key="1">
    <citation type="submission" date="2014-11" db="EMBL/GenBank/DDBJ databases">
        <authorList>
            <person name="Otto D Thomas"/>
            <person name="Naeem Raeece"/>
        </authorList>
    </citation>
    <scope>NUCLEOTIDE SEQUENCE</scope>
</reference>
<proteinExistence type="predicted"/>
<dbReference type="EMBL" id="CDMZ01001053">
    <property type="protein sequence ID" value="CEM26387.1"/>
    <property type="molecule type" value="Genomic_DNA"/>
</dbReference>
<gene>
    <name evidence="1" type="ORF">Cvel_21112</name>
</gene>
<protein>
    <submittedName>
        <fullName evidence="1">Uncharacterized protein</fullName>
    </submittedName>
</protein>